<dbReference type="InterPro" id="IPR010310">
    <property type="entry name" value="T7SS_ESAT-6-like"/>
</dbReference>
<keyword evidence="3" id="KW-1185">Reference proteome</keyword>
<dbReference type="Pfam" id="PF06013">
    <property type="entry name" value="WXG100"/>
    <property type="match status" value="1"/>
</dbReference>
<gene>
    <name evidence="2" type="ORF">F0L68_06270</name>
</gene>
<accession>A0A5B2XMT6</accession>
<comment type="similarity">
    <text evidence="1">Belongs to the WXG100 family.</text>
</comment>
<proteinExistence type="inferred from homology"/>
<dbReference type="SUPFAM" id="SSF140453">
    <property type="entry name" value="EsxAB dimer-like"/>
    <property type="match status" value="1"/>
</dbReference>
<dbReference type="NCBIfam" id="TIGR03930">
    <property type="entry name" value="WXG100_ESAT6"/>
    <property type="match status" value="1"/>
</dbReference>
<sequence>MSDMQIKVSFGALSSAAGDIATAASQVEQQLSDLKSKVAPVAAQWAGGSSEGYQQAQKKWDDSAADLRSVLAAIGTAVQQAVESYQQAEHQNTNRWQG</sequence>
<protein>
    <recommendedName>
        <fullName evidence="1">ESAT-6-like protein</fullName>
    </recommendedName>
</protein>
<dbReference type="EMBL" id="VUOB01000010">
    <property type="protein sequence ID" value="KAA2264693.1"/>
    <property type="molecule type" value="Genomic_DNA"/>
</dbReference>
<reference evidence="2 3" key="2">
    <citation type="submission" date="2019-09" db="EMBL/GenBank/DDBJ databases">
        <authorList>
            <person name="Jin C."/>
        </authorList>
    </citation>
    <scope>NUCLEOTIDE SEQUENCE [LARGE SCALE GENOMIC DNA]</scope>
    <source>
        <strain evidence="2 3">AN110305</strain>
    </source>
</reference>
<name>A0A5B2XMT6_9PSEU</name>
<evidence type="ECO:0000313" key="2">
    <source>
        <dbReference type="EMBL" id="KAA2264693.1"/>
    </source>
</evidence>
<dbReference type="Gene3D" id="1.10.287.1060">
    <property type="entry name" value="ESAT-6-like"/>
    <property type="match status" value="1"/>
</dbReference>
<evidence type="ECO:0000256" key="1">
    <source>
        <dbReference type="RuleBase" id="RU362001"/>
    </source>
</evidence>
<comment type="caution">
    <text evidence="2">The sequence shown here is derived from an EMBL/GenBank/DDBJ whole genome shotgun (WGS) entry which is preliminary data.</text>
</comment>
<dbReference type="InterPro" id="IPR036689">
    <property type="entry name" value="ESAT-6-like_sf"/>
</dbReference>
<dbReference type="RefSeq" id="WP_149848496.1">
    <property type="nucleotide sequence ID" value="NZ_VUOB01000010.1"/>
</dbReference>
<organism evidence="2 3">
    <name type="scientific">Solihabitans fulvus</name>
    <dbReference type="NCBI Taxonomy" id="1892852"/>
    <lineage>
        <taxon>Bacteria</taxon>
        <taxon>Bacillati</taxon>
        <taxon>Actinomycetota</taxon>
        <taxon>Actinomycetes</taxon>
        <taxon>Pseudonocardiales</taxon>
        <taxon>Pseudonocardiaceae</taxon>
        <taxon>Solihabitans</taxon>
    </lineage>
</organism>
<evidence type="ECO:0000313" key="3">
    <source>
        <dbReference type="Proteomes" id="UP000323454"/>
    </source>
</evidence>
<reference evidence="2 3" key="1">
    <citation type="submission" date="2019-09" db="EMBL/GenBank/DDBJ databases">
        <title>Goodfellowia gen. nov., a new genus of the Pseudonocardineae related to Actinoalloteichus, containing Goodfellowia coeruleoviolacea gen. nov., comb. nov. gen. nov., comb. nov.</title>
        <authorList>
            <person name="Labeda D."/>
        </authorList>
    </citation>
    <scope>NUCLEOTIDE SEQUENCE [LARGE SCALE GENOMIC DNA]</scope>
    <source>
        <strain evidence="2 3">AN110305</strain>
    </source>
</reference>
<dbReference type="Proteomes" id="UP000323454">
    <property type="component" value="Unassembled WGS sequence"/>
</dbReference>
<dbReference type="OrthoDB" id="3387628at2"/>
<dbReference type="AlphaFoldDB" id="A0A5B2XMT6"/>